<name>A0A559J0N0_9BACL</name>
<evidence type="ECO:0008006" key="3">
    <source>
        <dbReference type="Google" id="ProtNLM"/>
    </source>
</evidence>
<dbReference type="RefSeq" id="WP_144989829.1">
    <property type="nucleotide sequence ID" value="NZ_VNJK01000001.1"/>
</dbReference>
<protein>
    <recommendedName>
        <fullName evidence="3">Butirosin biosynthesis protein H N-terminal domain-containing protein</fullName>
    </recommendedName>
</protein>
<organism evidence="1 2">
    <name type="scientific">Paenibacillus agilis</name>
    <dbReference type="NCBI Taxonomy" id="3020863"/>
    <lineage>
        <taxon>Bacteria</taxon>
        <taxon>Bacillati</taxon>
        <taxon>Bacillota</taxon>
        <taxon>Bacilli</taxon>
        <taxon>Bacillales</taxon>
        <taxon>Paenibacillaceae</taxon>
        <taxon>Paenibacillus</taxon>
    </lineage>
</organism>
<comment type="caution">
    <text evidence="1">The sequence shown here is derived from an EMBL/GenBank/DDBJ whole genome shotgun (WGS) entry which is preliminary data.</text>
</comment>
<dbReference type="EMBL" id="VNJK01000001">
    <property type="protein sequence ID" value="TVX93391.1"/>
    <property type="molecule type" value="Genomic_DNA"/>
</dbReference>
<sequence length="352" mass="42528">MNVVQLPVFNPPLKGFLRWAYTLSITSGHEESMPWYYSNFIQWSCTSKILDGDRQFYVDFFRGKPNELNFNNPFLLTCSVNYSILDSLAVDAWPKFFADQIRNGYYCVVFLDESKLSTAACYQKHHFPHHLFIYGFDWDQRIFYVSMFDNKEVYRNLQISFQEFQDAIHSMRHLLKEKYTDDHHTYFYKYEPHFPYPFDTTSVIDQLQDYLDGETHLNRINYIYDNEQAFGIKVYDYLQMYFDAAEKNDPRLKDRNDLRNLHVIWEHKKMMSDRIGYMVEKGIIPYDEELVEGCKDIAKRAMKLRDQYIRHKIREDKKMFEMVKIRLDQFKNEELVLLQKLINMLDKKLVVI</sequence>
<accession>A0A559J0N0</accession>
<dbReference type="Proteomes" id="UP000318102">
    <property type="component" value="Unassembled WGS sequence"/>
</dbReference>
<dbReference type="AlphaFoldDB" id="A0A559J0N0"/>
<proteinExistence type="predicted"/>
<evidence type="ECO:0000313" key="1">
    <source>
        <dbReference type="EMBL" id="TVX93391.1"/>
    </source>
</evidence>
<dbReference type="OrthoDB" id="2624539at2"/>
<reference evidence="1 2" key="1">
    <citation type="submission" date="2019-07" db="EMBL/GenBank/DDBJ databases">
        <authorList>
            <person name="Kim J."/>
        </authorList>
    </citation>
    <scope>NUCLEOTIDE SEQUENCE [LARGE SCALE GENOMIC DNA]</scope>
    <source>
        <strain evidence="1 2">N4</strain>
    </source>
</reference>
<keyword evidence="2" id="KW-1185">Reference proteome</keyword>
<gene>
    <name evidence="1" type="ORF">FPZ44_10195</name>
</gene>
<evidence type="ECO:0000313" key="2">
    <source>
        <dbReference type="Proteomes" id="UP000318102"/>
    </source>
</evidence>